<dbReference type="Pfam" id="PF10718">
    <property type="entry name" value="Ycf34"/>
    <property type="match status" value="1"/>
</dbReference>
<proteinExistence type="predicted"/>
<reference evidence="1" key="1">
    <citation type="journal article" date="2019" name="Mol. Phylogenet. Evol.">
        <title>Morphological evolution and classification of the red algal order Ceramiales inferred using plastid phylogenomics.</title>
        <authorList>
            <person name="Diaz-Tapia P."/>
            <person name="Pasella M.M."/>
            <person name="Verbruggen H."/>
            <person name="Maggs C.A."/>
        </authorList>
    </citation>
    <scope>NUCLEOTIDE SEQUENCE</scope>
    <source>
        <strain evidence="1">PD2956</strain>
    </source>
</reference>
<organism evidence="1">
    <name type="scientific">Antithamnionella ternifolia</name>
    <dbReference type="NCBI Taxonomy" id="207919"/>
    <lineage>
        <taxon>Eukaryota</taxon>
        <taxon>Rhodophyta</taxon>
        <taxon>Florideophyceae</taxon>
        <taxon>Rhodymeniophycidae</taxon>
        <taxon>Ceramiales</taxon>
        <taxon>Ceramiaceae</taxon>
        <taxon>Antithamnionella</taxon>
    </lineage>
</organism>
<dbReference type="EMBL" id="MK814608">
    <property type="protein sequence ID" value="QCI04118.1"/>
    <property type="molecule type" value="Genomic_DNA"/>
</dbReference>
<name>A0A4D6WNK9_9FLOR</name>
<dbReference type="AlphaFoldDB" id="A0A4D6WNK9"/>
<dbReference type="InterPro" id="IPR019656">
    <property type="entry name" value="Uncharacterised_Ycf34"/>
</dbReference>
<protein>
    <recommendedName>
        <fullName evidence="2">Ycf34</fullName>
    </recommendedName>
</protein>
<sequence>MCICINCKHLNNCRTYHFIEVQHKLKLKRKKYWEESYNFIPVNTLIQINLKQTSQSNLLDWDLIECLSFVENPGAWLIK</sequence>
<accession>A0A4D6WNK9</accession>
<gene>
    <name evidence="1" type="primary">ycf34</name>
</gene>
<reference evidence="1" key="2">
    <citation type="submission" date="2019-04" db="EMBL/GenBank/DDBJ databases">
        <authorList>
            <person name="Pasella M."/>
        </authorList>
    </citation>
    <scope>NUCLEOTIDE SEQUENCE</scope>
    <source>
        <strain evidence="1">PD2956</strain>
    </source>
</reference>
<geneLocation type="plastid" evidence="1"/>
<evidence type="ECO:0000313" key="1">
    <source>
        <dbReference type="EMBL" id="QCI04118.1"/>
    </source>
</evidence>
<keyword evidence="1" id="KW-0934">Plastid</keyword>
<evidence type="ECO:0008006" key="2">
    <source>
        <dbReference type="Google" id="ProtNLM"/>
    </source>
</evidence>